<dbReference type="GO" id="GO:0003677">
    <property type="term" value="F:DNA binding"/>
    <property type="evidence" value="ECO:0007669"/>
    <property type="project" value="UniProtKB-KW"/>
</dbReference>
<dbReference type="InterPro" id="IPR007492">
    <property type="entry name" value="LytTR_DNA-bd_dom"/>
</dbReference>
<keyword evidence="3" id="KW-1185">Reference proteome</keyword>
<keyword evidence="2" id="KW-0238">DNA-binding</keyword>
<evidence type="ECO:0000313" key="3">
    <source>
        <dbReference type="Proteomes" id="UP000256405"/>
    </source>
</evidence>
<dbReference type="SMART" id="SM00850">
    <property type="entry name" value="LytTR"/>
    <property type="match status" value="1"/>
</dbReference>
<protein>
    <submittedName>
        <fullName evidence="2">LytTr DNA-binding domain-containing protein</fullName>
    </submittedName>
</protein>
<dbReference type="Gene3D" id="2.40.50.1020">
    <property type="entry name" value="LytTr DNA-binding domain"/>
    <property type="match status" value="1"/>
</dbReference>
<dbReference type="Pfam" id="PF04397">
    <property type="entry name" value="LytTR"/>
    <property type="match status" value="1"/>
</dbReference>
<dbReference type="EMBL" id="QUNF01000008">
    <property type="protein sequence ID" value="REG88699.1"/>
    <property type="molecule type" value="Genomic_DNA"/>
</dbReference>
<gene>
    <name evidence="2" type="ORF">C8N25_108133</name>
</gene>
<accession>A0A3E0DYP9</accession>
<dbReference type="PROSITE" id="PS50930">
    <property type="entry name" value="HTH_LYTTR"/>
    <property type="match status" value="1"/>
</dbReference>
<name>A0A3E0DYP9_9BACT</name>
<proteinExistence type="predicted"/>
<evidence type="ECO:0000313" key="2">
    <source>
        <dbReference type="EMBL" id="REG88699.1"/>
    </source>
</evidence>
<sequence>MEKIDFSDILYVESYADYIKIHLKDRVLVVRESISSFENKLHESQFIRFHCSFIGNILAIDSYTHEFLEIGGKTLTISRSYKVEVLKRLQQFE</sequence>
<dbReference type="AlphaFoldDB" id="A0A3E0DYP9"/>
<organism evidence="2 3">
    <name type="scientific">Algoriphagus antarcticus</name>
    <dbReference type="NCBI Taxonomy" id="238540"/>
    <lineage>
        <taxon>Bacteria</taxon>
        <taxon>Pseudomonadati</taxon>
        <taxon>Bacteroidota</taxon>
        <taxon>Cytophagia</taxon>
        <taxon>Cytophagales</taxon>
        <taxon>Cyclobacteriaceae</taxon>
        <taxon>Algoriphagus</taxon>
    </lineage>
</organism>
<evidence type="ECO:0000259" key="1">
    <source>
        <dbReference type="PROSITE" id="PS50930"/>
    </source>
</evidence>
<reference evidence="2 3" key="1">
    <citation type="submission" date="2018-08" db="EMBL/GenBank/DDBJ databases">
        <title>Genomic Encyclopedia of Archaeal and Bacterial Type Strains, Phase II (KMG-II): from individual species to whole genera.</title>
        <authorList>
            <person name="Goeker M."/>
        </authorList>
    </citation>
    <scope>NUCLEOTIDE SEQUENCE [LARGE SCALE GENOMIC DNA]</scope>
    <source>
        <strain evidence="2 3">DSM 15986</strain>
    </source>
</reference>
<feature type="domain" description="HTH LytTR-type" evidence="1">
    <location>
        <begin position="1"/>
        <end position="91"/>
    </location>
</feature>
<dbReference type="Proteomes" id="UP000256405">
    <property type="component" value="Unassembled WGS sequence"/>
</dbReference>
<comment type="caution">
    <text evidence="2">The sequence shown here is derived from an EMBL/GenBank/DDBJ whole genome shotgun (WGS) entry which is preliminary data.</text>
</comment>